<dbReference type="SUPFAM" id="SSF56425">
    <property type="entry name" value="Succinate dehydrogenase/fumarate reductase flavoprotein, catalytic domain"/>
    <property type="match status" value="1"/>
</dbReference>
<comment type="pathway">
    <text evidence="2">Cofactor biosynthesis; NAD(+) biosynthesis; iminoaspartate from L-aspartate (oxidase route): step 1/1.</text>
</comment>
<dbReference type="GO" id="GO:0034628">
    <property type="term" value="P:'de novo' NAD+ biosynthetic process from L-aspartate"/>
    <property type="evidence" value="ECO:0007669"/>
    <property type="project" value="TreeGrafter"/>
</dbReference>
<dbReference type="AlphaFoldDB" id="A0A1W1D1F8"/>
<keyword evidence="8 10" id="KW-0560">Oxidoreductase</keyword>
<dbReference type="InterPro" id="IPR003953">
    <property type="entry name" value="FAD-dep_OxRdtase_2_FAD-bd"/>
</dbReference>
<evidence type="ECO:0000256" key="6">
    <source>
        <dbReference type="ARBA" id="ARBA00022642"/>
    </source>
</evidence>
<evidence type="ECO:0000256" key="7">
    <source>
        <dbReference type="ARBA" id="ARBA00022827"/>
    </source>
</evidence>
<dbReference type="SUPFAM" id="SSF46977">
    <property type="entry name" value="Succinate dehydrogenase/fumarate reductase flavoprotein C-terminal domain"/>
    <property type="match status" value="1"/>
</dbReference>
<keyword evidence="6" id="KW-0662">Pyridine nucleotide biosynthesis</keyword>
<dbReference type="InterPro" id="IPR005288">
    <property type="entry name" value="NadB"/>
</dbReference>
<keyword evidence="7" id="KW-0274">FAD</keyword>
<dbReference type="UniPathway" id="UPA00253">
    <property type="reaction ID" value="UER00326"/>
</dbReference>
<comment type="similarity">
    <text evidence="3">Belongs to the FAD-dependent oxidoreductase 2 family. NadB subfamily.</text>
</comment>
<name>A0A1W1D1F8_9ZZZZ</name>
<dbReference type="Gene3D" id="3.50.50.60">
    <property type="entry name" value="FAD/NAD(P)-binding domain"/>
    <property type="match status" value="1"/>
</dbReference>
<organism evidence="10">
    <name type="scientific">hydrothermal vent metagenome</name>
    <dbReference type="NCBI Taxonomy" id="652676"/>
    <lineage>
        <taxon>unclassified sequences</taxon>
        <taxon>metagenomes</taxon>
        <taxon>ecological metagenomes</taxon>
    </lineage>
</organism>
<evidence type="ECO:0000256" key="3">
    <source>
        <dbReference type="ARBA" id="ARBA00008562"/>
    </source>
</evidence>
<proteinExistence type="inferred from homology"/>
<feature type="domain" description="FAD-dependent oxidoreductase 2 FAD-binding" evidence="9">
    <location>
        <begin position="8"/>
        <end position="374"/>
    </location>
</feature>
<dbReference type="GO" id="GO:0008734">
    <property type="term" value="F:L-aspartate oxidase activity"/>
    <property type="evidence" value="ECO:0007669"/>
    <property type="project" value="UniProtKB-EC"/>
</dbReference>
<dbReference type="Pfam" id="PF00890">
    <property type="entry name" value="FAD_binding_2"/>
    <property type="match status" value="1"/>
</dbReference>
<comment type="cofactor">
    <cofactor evidence="1">
        <name>FAD</name>
        <dbReference type="ChEBI" id="CHEBI:57692"/>
    </cofactor>
</comment>
<evidence type="ECO:0000256" key="8">
    <source>
        <dbReference type="ARBA" id="ARBA00023002"/>
    </source>
</evidence>
<evidence type="ECO:0000256" key="5">
    <source>
        <dbReference type="ARBA" id="ARBA00022630"/>
    </source>
</evidence>
<dbReference type="InterPro" id="IPR036188">
    <property type="entry name" value="FAD/NAD-bd_sf"/>
</dbReference>
<dbReference type="Gene3D" id="1.20.58.100">
    <property type="entry name" value="Fumarate reductase/succinate dehydrogenase flavoprotein-like, C-terminal domain"/>
    <property type="match status" value="1"/>
</dbReference>
<accession>A0A1W1D1F8</accession>
<evidence type="ECO:0000313" key="10">
    <source>
        <dbReference type="EMBL" id="SFV74473.1"/>
    </source>
</evidence>
<keyword evidence="5" id="KW-0285">Flavoprotein</keyword>
<dbReference type="Gene3D" id="3.90.700.10">
    <property type="entry name" value="Succinate dehydrogenase/fumarate reductase flavoprotein, catalytic domain"/>
    <property type="match status" value="1"/>
</dbReference>
<gene>
    <name evidence="10" type="ORF">MNB_SM-3-1385</name>
</gene>
<dbReference type="FunFam" id="3.90.700.10:FF:000002">
    <property type="entry name" value="L-aspartate oxidase"/>
    <property type="match status" value="1"/>
</dbReference>
<protein>
    <recommendedName>
        <fullName evidence="4">L-aspartate oxidase</fullName>
        <ecNumber evidence="4">1.4.3.16</ecNumber>
    </recommendedName>
</protein>
<evidence type="ECO:0000256" key="4">
    <source>
        <dbReference type="ARBA" id="ARBA00012173"/>
    </source>
</evidence>
<dbReference type="EMBL" id="FPHP01000001">
    <property type="protein sequence ID" value="SFV74473.1"/>
    <property type="molecule type" value="Genomic_DNA"/>
</dbReference>
<dbReference type="PANTHER" id="PTHR42716:SF2">
    <property type="entry name" value="L-ASPARTATE OXIDASE, CHLOROPLASTIC"/>
    <property type="match status" value="1"/>
</dbReference>
<dbReference type="SUPFAM" id="SSF51905">
    <property type="entry name" value="FAD/NAD(P)-binding domain"/>
    <property type="match status" value="1"/>
</dbReference>
<sequence length="488" mass="55203">MKKIIKYDVIIIGAGVAGLYAASKLPKEKKVLIINKRETFKCNSFYAQGGVALARDEDDIPSHIQDTLNAGAGLCDEKAVQYLSQNSKKVIDDLIANGFEFDKDENGNLLYTKEAAHSCERILHAGGDATGRYLHYFLLQQNKHDMLTHTRVVDLLIKDNVCYGVTVLENRELRNIYADDVIIASGGVGSLYEYHTNAPTISADMQGLCILKGIPLENMEMMQFHPTVFVHSNNAQKMLLTEALRGEGAYIVDENGKRFLFDYDKRGELAPRDIVSRSIYDYKQKTSQQVYLSFEMFHYQYFIQRFPNIYKNLQDLGFDVPKQKVPISPAFHYAIGGIKSDLSGRVPSVKNLYAIGEVASTKVHGANRLASNSLLEGLVFAKAAVEDILSKENEKKEEIFPICDEVMSYKEDKEKKNYLRELMWQYVSIARTKEGLNEALEQINALLNEKIGKLLKFRLLTAREIVLSALAREKSIGVHMRIDEEDRC</sequence>
<dbReference type="NCBIfam" id="TIGR00551">
    <property type="entry name" value="nadB"/>
    <property type="match status" value="1"/>
</dbReference>
<dbReference type="InterPro" id="IPR037099">
    <property type="entry name" value="Fum_R/Succ_DH_flav-like_C_sf"/>
</dbReference>
<dbReference type="EC" id="1.4.3.16" evidence="4"/>
<reference evidence="10" key="1">
    <citation type="submission" date="2016-10" db="EMBL/GenBank/DDBJ databases">
        <authorList>
            <person name="de Groot N.N."/>
        </authorList>
    </citation>
    <scope>NUCLEOTIDE SEQUENCE</scope>
</reference>
<dbReference type="PANTHER" id="PTHR42716">
    <property type="entry name" value="L-ASPARTATE OXIDASE"/>
    <property type="match status" value="1"/>
</dbReference>
<evidence type="ECO:0000256" key="2">
    <source>
        <dbReference type="ARBA" id="ARBA00004950"/>
    </source>
</evidence>
<dbReference type="InterPro" id="IPR027477">
    <property type="entry name" value="Succ_DH/fumarate_Rdtase_cat_sf"/>
</dbReference>
<evidence type="ECO:0000256" key="1">
    <source>
        <dbReference type="ARBA" id="ARBA00001974"/>
    </source>
</evidence>
<evidence type="ECO:0000259" key="9">
    <source>
        <dbReference type="Pfam" id="PF00890"/>
    </source>
</evidence>